<dbReference type="InterPro" id="IPR000008">
    <property type="entry name" value="C2_dom"/>
</dbReference>
<keyword evidence="4" id="KW-1185">Reference proteome</keyword>
<dbReference type="PANTHER" id="PTHR32246:SF70">
    <property type="entry name" value="CALCIUM-DEPENDENT LIPID-BINDING (CALB DOMAIN) FAMILY PROTEIN"/>
    <property type="match status" value="1"/>
</dbReference>
<comment type="caution">
    <text evidence="3">The sequence shown here is derived from an EMBL/GenBank/DDBJ whole genome shotgun (WGS) entry which is preliminary data.</text>
</comment>
<dbReference type="InterPro" id="IPR044750">
    <property type="entry name" value="C2_SRC2/BAP"/>
</dbReference>
<dbReference type="Pfam" id="PF00168">
    <property type="entry name" value="C2"/>
    <property type="match status" value="1"/>
</dbReference>
<evidence type="ECO:0000256" key="1">
    <source>
        <dbReference type="SAM" id="MobiDB-lite"/>
    </source>
</evidence>
<dbReference type="SUPFAM" id="SSF49562">
    <property type="entry name" value="C2 domain (Calcium/lipid-binding domain, CaLB)"/>
    <property type="match status" value="1"/>
</dbReference>
<organism evidence="3 4">
    <name type="scientific">Xanthoceras sorbifolium</name>
    <dbReference type="NCBI Taxonomy" id="99658"/>
    <lineage>
        <taxon>Eukaryota</taxon>
        <taxon>Viridiplantae</taxon>
        <taxon>Streptophyta</taxon>
        <taxon>Embryophyta</taxon>
        <taxon>Tracheophyta</taxon>
        <taxon>Spermatophyta</taxon>
        <taxon>Magnoliopsida</taxon>
        <taxon>eudicotyledons</taxon>
        <taxon>Gunneridae</taxon>
        <taxon>Pentapetalae</taxon>
        <taxon>rosids</taxon>
        <taxon>malvids</taxon>
        <taxon>Sapindales</taxon>
        <taxon>Sapindaceae</taxon>
        <taxon>Xanthoceroideae</taxon>
        <taxon>Xanthoceras</taxon>
    </lineage>
</organism>
<name>A0ABQ8H7N3_9ROSI</name>
<sequence length="308" mass="34757">MASPNPLDLEITIISAKHLKNVNWRNGDLKPYAVLYLDPDYRLATHSDDSGSTRPVWNERFTLPLTRPVRESVLTVEIFHSRVSEISKPLVGSLKFPLAHLVVDDDDDSDEPTQSVRALELLRPSGRPQGKIRVKLAIKERPLPPPPPPPPMTIKDYQTTPDYTHYYYSAPPPFSAPVRDYGFYSGYYSPHPPPPQPQPQLRPMYNRTYSIPAGSVPSAPVDFSPSNDYKPPPLLPPRASTNYAVLPGGSGPSAPVDYTPYDQKIQKQFGGLSMEEEVNSNPREKKPENEFEKREGYSYSDYRHAHDY</sequence>
<feature type="domain" description="C2" evidence="2">
    <location>
        <begin position="1"/>
        <end position="113"/>
    </location>
</feature>
<dbReference type="PROSITE" id="PS50004">
    <property type="entry name" value="C2"/>
    <property type="match status" value="1"/>
</dbReference>
<dbReference type="EMBL" id="JAFEMO010000013">
    <property type="protein sequence ID" value="KAH7549925.1"/>
    <property type="molecule type" value="Genomic_DNA"/>
</dbReference>
<protein>
    <recommendedName>
        <fullName evidence="2">C2 domain-containing protein</fullName>
    </recommendedName>
</protein>
<evidence type="ECO:0000313" key="4">
    <source>
        <dbReference type="Proteomes" id="UP000827721"/>
    </source>
</evidence>
<dbReference type="InterPro" id="IPR035892">
    <property type="entry name" value="C2_domain_sf"/>
</dbReference>
<gene>
    <name evidence="3" type="ORF">JRO89_XS13G0106000</name>
</gene>
<feature type="region of interest" description="Disordered" evidence="1">
    <location>
        <begin position="229"/>
        <end position="308"/>
    </location>
</feature>
<dbReference type="SMART" id="SM00239">
    <property type="entry name" value="C2"/>
    <property type="match status" value="1"/>
</dbReference>
<proteinExistence type="predicted"/>
<accession>A0ABQ8H7N3</accession>
<dbReference type="CDD" id="cd04051">
    <property type="entry name" value="C2_SRC2_like"/>
    <property type="match status" value="1"/>
</dbReference>
<dbReference type="Proteomes" id="UP000827721">
    <property type="component" value="Unassembled WGS sequence"/>
</dbReference>
<evidence type="ECO:0000259" key="2">
    <source>
        <dbReference type="PROSITE" id="PS50004"/>
    </source>
</evidence>
<evidence type="ECO:0000313" key="3">
    <source>
        <dbReference type="EMBL" id="KAH7549925.1"/>
    </source>
</evidence>
<dbReference type="PANTHER" id="PTHR32246">
    <property type="entry name" value="INGRESSION PROTEIN FIC1"/>
    <property type="match status" value="1"/>
</dbReference>
<feature type="compositionally biased region" description="Basic and acidic residues" evidence="1">
    <location>
        <begin position="282"/>
        <end position="308"/>
    </location>
</feature>
<dbReference type="Gene3D" id="2.60.40.150">
    <property type="entry name" value="C2 domain"/>
    <property type="match status" value="1"/>
</dbReference>
<reference evidence="3 4" key="1">
    <citation type="submission" date="2021-02" db="EMBL/GenBank/DDBJ databases">
        <title>Plant Genome Project.</title>
        <authorList>
            <person name="Zhang R.-G."/>
        </authorList>
    </citation>
    <scope>NUCLEOTIDE SEQUENCE [LARGE SCALE GENOMIC DNA]</scope>
    <source>
        <tissue evidence="3">Leaves</tissue>
    </source>
</reference>